<organism evidence="1 2">
    <name type="scientific">Gemmata algarum</name>
    <dbReference type="NCBI Taxonomy" id="2975278"/>
    <lineage>
        <taxon>Bacteria</taxon>
        <taxon>Pseudomonadati</taxon>
        <taxon>Planctomycetota</taxon>
        <taxon>Planctomycetia</taxon>
        <taxon>Gemmatales</taxon>
        <taxon>Gemmataceae</taxon>
        <taxon>Gemmata</taxon>
    </lineage>
</organism>
<keyword evidence="2" id="KW-1185">Reference proteome</keyword>
<dbReference type="Proteomes" id="UP001272242">
    <property type="component" value="Unassembled WGS sequence"/>
</dbReference>
<accession>A0ABU5EWV5</accession>
<dbReference type="EMBL" id="JAXBLV010000066">
    <property type="protein sequence ID" value="MDY3558960.1"/>
    <property type="molecule type" value="Genomic_DNA"/>
</dbReference>
<dbReference type="RefSeq" id="WP_320685809.1">
    <property type="nucleotide sequence ID" value="NZ_JAXBLV010000066.1"/>
</dbReference>
<protein>
    <submittedName>
        <fullName evidence="1">Uncharacterized protein</fullName>
    </submittedName>
</protein>
<evidence type="ECO:0000313" key="2">
    <source>
        <dbReference type="Proteomes" id="UP001272242"/>
    </source>
</evidence>
<sequence length="257" mass="28065">MTEAEWLACADPAAMYKFLGGRASHRKWRLFACACCRRHWHWAADTPAAQAVEVAERFADGRATAKKLRAVQKETQDAARQFYDEYRQTQGVAPYIAHMHASACADAAAAGHDTRASSASYAISGANYAAQTYAYEITNTAGGVSDLWQAHKDAEAAAHAGVLRDVVGNPFRPVGFDPAWRTTDVRLLAERIYNDRAFDQLPILADALQDAGCGAERLLEHLRDPALLPWERSDAAGPPPVEHARGCWALDLVLGFA</sequence>
<name>A0ABU5EWV5_9BACT</name>
<proteinExistence type="predicted"/>
<reference evidence="2" key="1">
    <citation type="journal article" date="2023" name="Mar. Drugs">
        <title>Gemmata algarum, a Novel Planctomycete Isolated from an Algal Mat, Displays Antimicrobial Activity.</title>
        <authorList>
            <person name="Kumar G."/>
            <person name="Kallscheuer N."/>
            <person name="Kashif M."/>
            <person name="Ahamad S."/>
            <person name="Jagadeeshwari U."/>
            <person name="Pannikurungottu S."/>
            <person name="Haufschild T."/>
            <person name="Kabuu M."/>
            <person name="Sasikala C."/>
            <person name="Jogler C."/>
            <person name="Ramana C."/>
        </authorList>
    </citation>
    <scope>NUCLEOTIDE SEQUENCE [LARGE SCALE GENOMIC DNA]</scope>
    <source>
        <strain evidence="2">JC673</strain>
    </source>
</reference>
<evidence type="ECO:0000313" key="1">
    <source>
        <dbReference type="EMBL" id="MDY3558960.1"/>
    </source>
</evidence>
<gene>
    <name evidence="1" type="ORF">R5W23_006136</name>
</gene>
<comment type="caution">
    <text evidence="1">The sequence shown here is derived from an EMBL/GenBank/DDBJ whole genome shotgun (WGS) entry which is preliminary data.</text>
</comment>